<dbReference type="SUPFAM" id="SSF55961">
    <property type="entry name" value="Bet v1-like"/>
    <property type="match status" value="1"/>
</dbReference>
<dbReference type="PANTHER" id="PTHR12901">
    <property type="entry name" value="SPERM PROTEIN HOMOLOG"/>
    <property type="match status" value="1"/>
</dbReference>
<feature type="domain" description="Coenzyme Q-binding protein COQ10 START" evidence="2">
    <location>
        <begin position="10"/>
        <end position="143"/>
    </location>
</feature>
<gene>
    <name evidence="3" type="ORF">HW532_01870</name>
</gene>
<protein>
    <submittedName>
        <fullName evidence="3">Type II toxin-antitoxin system RatA family toxin</fullName>
    </submittedName>
</protein>
<dbReference type="Gene3D" id="3.30.530.20">
    <property type="match status" value="1"/>
</dbReference>
<evidence type="ECO:0000259" key="2">
    <source>
        <dbReference type="Pfam" id="PF03364"/>
    </source>
</evidence>
<keyword evidence="4" id="KW-1185">Reference proteome</keyword>
<evidence type="ECO:0000313" key="4">
    <source>
        <dbReference type="Proteomes" id="UP000593594"/>
    </source>
</evidence>
<dbReference type="PANTHER" id="PTHR12901:SF10">
    <property type="entry name" value="COENZYME Q-BINDING PROTEIN COQ10, MITOCHONDRIAL"/>
    <property type="match status" value="1"/>
</dbReference>
<sequence length="162" mass="18388">MRNFHTTYRMPYGADEMFALAADIETYPEFVPLCEKATVHSRSDEGEGREFLEASLVVGYAQLGIHETFVSDVTLDPAGRHIHVFSNKGPVKHLETNWYFHDLDDGSSEIEFAVTYRMRHMPLQLVVGMMFEKAFEKIANAFRARANALYGEHPELGQEATA</sequence>
<dbReference type="EMBL" id="CP058214">
    <property type="protein sequence ID" value="QPC41578.1"/>
    <property type="molecule type" value="Genomic_DNA"/>
</dbReference>
<dbReference type="Pfam" id="PF03364">
    <property type="entry name" value="Polyketide_cyc"/>
    <property type="match status" value="1"/>
</dbReference>
<dbReference type="AlphaFoldDB" id="A0A7S8HAY8"/>
<dbReference type="RefSeq" id="WP_213162798.1">
    <property type="nucleotide sequence ID" value="NZ_CP058214.1"/>
</dbReference>
<evidence type="ECO:0000313" key="3">
    <source>
        <dbReference type="EMBL" id="QPC41578.1"/>
    </source>
</evidence>
<name>A0A7S8HAY8_9HYPH</name>
<dbReference type="InterPro" id="IPR023393">
    <property type="entry name" value="START-like_dom_sf"/>
</dbReference>
<comment type="similarity">
    <text evidence="1">Belongs to the ribosome association toxin RatA family.</text>
</comment>
<accession>A0A7S8HAY8</accession>
<organism evidence="3 4">
    <name type="scientific">Kaustia mangrovi</name>
    <dbReference type="NCBI Taxonomy" id="2593653"/>
    <lineage>
        <taxon>Bacteria</taxon>
        <taxon>Pseudomonadati</taxon>
        <taxon>Pseudomonadota</taxon>
        <taxon>Alphaproteobacteria</taxon>
        <taxon>Hyphomicrobiales</taxon>
        <taxon>Parvibaculaceae</taxon>
        <taxon>Kaustia</taxon>
    </lineage>
</organism>
<proteinExistence type="inferred from homology"/>
<dbReference type="InterPro" id="IPR005031">
    <property type="entry name" value="COQ10_START"/>
</dbReference>
<dbReference type="KEGG" id="kmn:HW532_01870"/>
<dbReference type="Proteomes" id="UP000593594">
    <property type="component" value="Chromosome"/>
</dbReference>
<reference evidence="3 4" key="1">
    <citation type="submission" date="2020-06" db="EMBL/GenBank/DDBJ databases">
        <title>Genome sequence of 2 isolates from Red Sea Mangroves.</title>
        <authorList>
            <person name="Sefrji F."/>
            <person name="Michoud G."/>
            <person name="Merlino G."/>
            <person name="Daffonchio D."/>
        </authorList>
    </citation>
    <scope>NUCLEOTIDE SEQUENCE [LARGE SCALE GENOMIC DNA]</scope>
    <source>
        <strain evidence="3 4">R1DC25</strain>
    </source>
</reference>
<dbReference type="InterPro" id="IPR044996">
    <property type="entry name" value="COQ10-like"/>
</dbReference>
<dbReference type="GO" id="GO:0048039">
    <property type="term" value="F:ubiquinone binding"/>
    <property type="evidence" value="ECO:0007669"/>
    <property type="project" value="InterPro"/>
</dbReference>
<dbReference type="CDD" id="cd07813">
    <property type="entry name" value="COQ10p_like"/>
    <property type="match status" value="1"/>
</dbReference>
<evidence type="ECO:0000256" key="1">
    <source>
        <dbReference type="ARBA" id="ARBA00008918"/>
    </source>
</evidence>
<dbReference type="GO" id="GO:0045333">
    <property type="term" value="P:cellular respiration"/>
    <property type="evidence" value="ECO:0007669"/>
    <property type="project" value="InterPro"/>
</dbReference>